<dbReference type="Proteomes" id="UP000268652">
    <property type="component" value="Unassembled WGS sequence"/>
</dbReference>
<comment type="function">
    <text evidence="10">Catalyzes the 1,3-allylic rearrangement of the homoallylic substrate isopentenyl (IPP) to its highly electrophilic allylic isomer, dimethylallyl diphosphate (DMAPP).</text>
</comment>
<dbReference type="OrthoDB" id="9809458at2"/>
<feature type="active site" evidence="10 11">
    <location>
        <position position="63"/>
    </location>
</feature>
<keyword evidence="15" id="KW-1185">Reference proteome</keyword>
<evidence type="ECO:0000259" key="12">
    <source>
        <dbReference type="PROSITE" id="PS51462"/>
    </source>
</evidence>
<dbReference type="GO" id="GO:0050992">
    <property type="term" value="P:dimethylallyl diphosphate biosynthetic process"/>
    <property type="evidence" value="ECO:0007669"/>
    <property type="project" value="UniProtKB-UniRule"/>
</dbReference>
<comment type="caution">
    <text evidence="13">The sequence shown here is derived from an EMBL/GenBank/DDBJ whole genome shotgun (WGS) entry which is preliminary data.</text>
</comment>
<dbReference type="PANTHER" id="PTHR10885:SF0">
    <property type="entry name" value="ISOPENTENYL-DIPHOSPHATE DELTA-ISOMERASE"/>
    <property type="match status" value="1"/>
</dbReference>
<dbReference type="Gene3D" id="3.90.79.10">
    <property type="entry name" value="Nucleoside Triphosphate Pyrophosphohydrolase"/>
    <property type="match status" value="1"/>
</dbReference>
<dbReference type="InterPro" id="IPR015797">
    <property type="entry name" value="NUDIX_hydrolase-like_dom_sf"/>
</dbReference>
<evidence type="ECO:0000256" key="5">
    <source>
        <dbReference type="ARBA" id="ARBA00022723"/>
    </source>
</evidence>
<comment type="subcellular location">
    <subcellularLocation>
        <location evidence="10">Cytoplasm</location>
    </subcellularLocation>
</comment>
<evidence type="ECO:0000313" key="15">
    <source>
        <dbReference type="Proteomes" id="UP000268652"/>
    </source>
</evidence>
<evidence type="ECO:0000256" key="6">
    <source>
        <dbReference type="ARBA" id="ARBA00022842"/>
    </source>
</evidence>
<dbReference type="HAMAP" id="MF_00202">
    <property type="entry name" value="Idi"/>
    <property type="match status" value="1"/>
</dbReference>
<accession>A0A3A9WWW2</accession>
<dbReference type="PIRSF" id="PIRSF018427">
    <property type="entry name" value="Isopntndiph_ism"/>
    <property type="match status" value="1"/>
</dbReference>
<evidence type="ECO:0000256" key="11">
    <source>
        <dbReference type="PIRSR" id="PIRSR018427-1"/>
    </source>
</evidence>
<evidence type="ECO:0000313" key="16">
    <source>
        <dbReference type="Proteomes" id="UP000275024"/>
    </source>
</evidence>
<keyword evidence="9 10" id="KW-0413">Isomerase</keyword>
<organism evidence="13 16">
    <name type="scientific">Streptomyces radicis</name>
    <dbReference type="NCBI Taxonomy" id="1750517"/>
    <lineage>
        <taxon>Bacteria</taxon>
        <taxon>Bacillati</taxon>
        <taxon>Actinomycetota</taxon>
        <taxon>Actinomycetes</taxon>
        <taxon>Kitasatosporales</taxon>
        <taxon>Streptomycetaceae</taxon>
        <taxon>Streptomyces</taxon>
    </lineage>
</organism>
<dbReference type="GO" id="GO:0005737">
    <property type="term" value="C:cytoplasm"/>
    <property type="evidence" value="ECO:0007669"/>
    <property type="project" value="UniProtKB-SubCell"/>
</dbReference>
<feature type="binding site" evidence="10">
    <location>
        <position position="21"/>
    </location>
    <ligand>
        <name>Mn(2+)</name>
        <dbReference type="ChEBI" id="CHEBI:29035"/>
    </ligand>
</feature>
<dbReference type="InterPro" id="IPR056375">
    <property type="entry name" value="Idi_bact"/>
</dbReference>
<gene>
    <name evidence="10" type="primary">idi</name>
    <name evidence="14" type="ORF">D7318_10310</name>
    <name evidence="13" type="ORF">D7319_09130</name>
</gene>
<dbReference type="InterPro" id="IPR000086">
    <property type="entry name" value="NUDIX_hydrolase_dom"/>
</dbReference>
<keyword evidence="8 10" id="KW-0414">Isoprene biosynthesis</keyword>
<dbReference type="PROSITE" id="PS51462">
    <property type="entry name" value="NUDIX"/>
    <property type="match status" value="1"/>
</dbReference>
<dbReference type="Proteomes" id="UP000275024">
    <property type="component" value="Unassembled WGS sequence"/>
</dbReference>
<feature type="domain" description="Nudix hydrolase" evidence="12">
    <location>
        <begin position="26"/>
        <end position="163"/>
    </location>
</feature>
<dbReference type="EC" id="5.3.3.2" evidence="3 10"/>
<name>A0A3A9WWW2_9ACTN</name>
<comment type="cofactor">
    <cofactor evidence="10">
        <name>Mn(2+)</name>
        <dbReference type="ChEBI" id="CHEBI:29035"/>
    </cofactor>
    <text evidence="10">Binds 1 Mn(2+) ion per subunit.</text>
</comment>
<dbReference type="GO" id="GO:0046872">
    <property type="term" value="F:metal ion binding"/>
    <property type="evidence" value="ECO:0007669"/>
    <property type="project" value="UniProtKB-KW"/>
</dbReference>
<proteinExistence type="inferred from homology"/>
<dbReference type="PANTHER" id="PTHR10885">
    <property type="entry name" value="ISOPENTENYL-DIPHOSPHATE DELTA-ISOMERASE"/>
    <property type="match status" value="1"/>
</dbReference>
<evidence type="ECO:0000313" key="14">
    <source>
        <dbReference type="EMBL" id="RKN24927.1"/>
    </source>
</evidence>
<feature type="binding site" evidence="10">
    <location>
        <position position="112"/>
    </location>
    <ligand>
        <name>Mn(2+)</name>
        <dbReference type="ChEBI" id="CHEBI:29035"/>
    </ligand>
</feature>
<keyword evidence="7 10" id="KW-0464">Manganese</keyword>
<keyword evidence="6 10" id="KW-0460">Magnesium</keyword>
<evidence type="ECO:0000256" key="2">
    <source>
        <dbReference type="ARBA" id="ARBA00007579"/>
    </source>
</evidence>
<comment type="cofactor">
    <cofactor evidence="10">
        <name>Mg(2+)</name>
        <dbReference type="ChEBI" id="CHEBI:18420"/>
    </cofactor>
    <text evidence="10">Binds 1 Mg(2+) ion per subunit. The magnesium ion binds only when substrate is bound.</text>
</comment>
<feature type="active site" evidence="10 11">
    <location>
        <position position="112"/>
    </location>
</feature>
<keyword evidence="4 10" id="KW-0963">Cytoplasm</keyword>
<sequence>MLELVDEEGATVGTAEKLAAHRAPGRLHRAFSVFLFDTAGRLLLQRRALGKYHSAGVWSNTCCGHPFPGEPPFLAATRRTAEELGIAPSLLGEAGTVRYNHPDPESGLVEQEYNHLFAGLVTAPPKPDPAEVMETAFVSPEELDRMRGDGAFSAWFPTVLDAARPAIRQLTGASGGW</sequence>
<feature type="binding site" evidence="10">
    <location>
        <position position="28"/>
    </location>
    <ligand>
        <name>Mn(2+)</name>
        <dbReference type="ChEBI" id="CHEBI:29035"/>
    </ligand>
</feature>
<comment type="catalytic activity">
    <reaction evidence="10">
        <text>isopentenyl diphosphate = dimethylallyl diphosphate</text>
        <dbReference type="Rhea" id="RHEA:23284"/>
        <dbReference type="ChEBI" id="CHEBI:57623"/>
        <dbReference type="ChEBI" id="CHEBI:128769"/>
        <dbReference type="EC" id="5.3.3.2"/>
    </reaction>
</comment>
<dbReference type="SUPFAM" id="SSF55811">
    <property type="entry name" value="Nudix"/>
    <property type="match status" value="1"/>
</dbReference>
<evidence type="ECO:0000256" key="3">
    <source>
        <dbReference type="ARBA" id="ARBA00012057"/>
    </source>
</evidence>
<feature type="binding site" evidence="10">
    <location>
        <position position="65"/>
    </location>
    <ligand>
        <name>Mn(2+)</name>
        <dbReference type="ChEBI" id="CHEBI:29035"/>
    </ligand>
</feature>
<comment type="similarity">
    <text evidence="2 10">Belongs to the IPP isomerase type 1 family.</text>
</comment>
<dbReference type="NCBIfam" id="NF002995">
    <property type="entry name" value="PRK03759.1"/>
    <property type="match status" value="1"/>
</dbReference>
<dbReference type="Pfam" id="PF00293">
    <property type="entry name" value="NUDIX"/>
    <property type="match status" value="1"/>
</dbReference>
<evidence type="ECO:0000256" key="7">
    <source>
        <dbReference type="ARBA" id="ARBA00023211"/>
    </source>
</evidence>
<dbReference type="EMBL" id="RBDY01000005">
    <property type="protein sequence ID" value="RKN24927.1"/>
    <property type="molecule type" value="Genomic_DNA"/>
</dbReference>
<evidence type="ECO:0000256" key="8">
    <source>
        <dbReference type="ARBA" id="ARBA00023229"/>
    </source>
</evidence>
<evidence type="ECO:0000256" key="1">
    <source>
        <dbReference type="ARBA" id="ARBA00004826"/>
    </source>
</evidence>
<dbReference type="CDD" id="cd02885">
    <property type="entry name" value="NUDIX_IPP_Isomerase"/>
    <property type="match status" value="1"/>
</dbReference>
<dbReference type="GO" id="GO:0009240">
    <property type="term" value="P:isopentenyl diphosphate biosynthetic process"/>
    <property type="evidence" value="ECO:0007669"/>
    <property type="project" value="TreeGrafter"/>
</dbReference>
<dbReference type="EMBL" id="RBDX01000005">
    <property type="protein sequence ID" value="RKN10667.1"/>
    <property type="molecule type" value="Genomic_DNA"/>
</dbReference>
<reference evidence="15 16" key="1">
    <citation type="submission" date="2018-09" db="EMBL/GenBank/DDBJ databases">
        <title>Streptomyces sp. nov. DS1-2, an endophytic actinomycete isolated from roots of Dendrobium scabrilingue.</title>
        <authorList>
            <person name="Kuncharoen N."/>
            <person name="Kudo T."/>
            <person name="Ohkuma M."/>
            <person name="Yuki M."/>
            <person name="Tanasupawat S."/>
        </authorList>
    </citation>
    <scope>NUCLEOTIDE SEQUENCE [LARGE SCALE GENOMIC DNA]</scope>
    <source>
        <strain evidence="13 16">AZ1-7</strain>
        <strain evidence="14 15">DS1-2</strain>
    </source>
</reference>
<feature type="binding site" evidence="10">
    <location>
        <position position="110"/>
    </location>
    <ligand>
        <name>Mn(2+)</name>
        <dbReference type="ChEBI" id="CHEBI:29035"/>
    </ligand>
</feature>
<dbReference type="NCBIfam" id="TIGR02150">
    <property type="entry name" value="IPP_isom_1"/>
    <property type="match status" value="1"/>
</dbReference>
<comment type="pathway">
    <text evidence="1 10">Isoprenoid biosynthesis; dimethylallyl diphosphate biosynthesis; dimethylallyl diphosphate from isopentenyl diphosphate: step 1/1.</text>
</comment>
<dbReference type="GO" id="GO:0004452">
    <property type="term" value="F:isopentenyl-diphosphate delta-isomerase activity"/>
    <property type="evidence" value="ECO:0007669"/>
    <property type="project" value="UniProtKB-UniRule"/>
</dbReference>
<dbReference type="UniPathway" id="UPA00059">
    <property type="reaction ID" value="UER00104"/>
</dbReference>
<protein>
    <recommendedName>
        <fullName evidence="3 10">Isopentenyl-diphosphate Delta-isomerase</fullName>
        <shortName evidence="10">IPP isomerase</shortName>
        <ecNumber evidence="3 10">5.3.3.2</ecNumber>
    </recommendedName>
    <alternativeName>
        <fullName evidence="10">IPP:DMAPP isomerase</fullName>
    </alternativeName>
    <alternativeName>
        <fullName evidence="10">Isopentenyl pyrophosphate isomerase</fullName>
    </alternativeName>
</protein>
<feature type="binding site" evidence="10">
    <location>
        <position position="83"/>
    </location>
    <ligand>
        <name>Mg(2+)</name>
        <dbReference type="ChEBI" id="CHEBI:18420"/>
    </ligand>
</feature>
<dbReference type="InterPro" id="IPR011876">
    <property type="entry name" value="IsopentenylPP_isomerase_typ1"/>
</dbReference>
<evidence type="ECO:0000313" key="13">
    <source>
        <dbReference type="EMBL" id="RKN10667.1"/>
    </source>
</evidence>
<evidence type="ECO:0000256" key="10">
    <source>
        <dbReference type="HAMAP-Rule" id="MF_00202"/>
    </source>
</evidence>
<evidence type="ECO:0000256" key="4">
    <source>
        <dbReference type="ARBA" id="ARBA00022490"/>
    </source>
</evidence>
<evidence type="ECO:0000256" key="9">
    <source>
        <dbReference type="ARBA" id="ARBA00023235"/>
    </source>
</evidence>
<dbReference type="AlphaFoldDB" id="A0A3A9WWW2"/>
<keyword evidence="5 10" id="KW-0479">Metal-binding</keyword>